<dbReference type="EMBL" id="JAJAGQ010000021">
    <property type="protein sequence ID" value="KAJ8531318.1"/>
    <property type="molecule type" value="Genomic_DNA"/>
</dbReference>
<comment type="caution">
    <text evidence="4">The sequence shown here is derived from an EMBL/GenBank/DDBJ whole genome shotgun (WGS) entry which is preliminary data.</text>
</comment>
<feature type="domain" description="Endonuclease/exonuclease/phosphatase" evidence="3">
    <location>
        <begin position="323"/>
        <end position="500"/>
    </location>
</feature>
<feature type="region of interest" description="Disordered" evidence="1">
    <location>
        <begin position="495"/>
        <end position="541"/>
    </location>
</feature>
<feature type="compositionally biased region" description="Polar residues" evidence="1">
    <location>
        <begin position="195"/>
        <end position="209"/>
    </location>
</feature>
<evidence type="ECO:0000313" key="5">
    <source>
        <dbReference type="Proteomes" id="UP001152561"/>
    </source>
</evidence>
<feature type="compositionally biased region" description="Basic and acidic residues" evidence="1">
    <location>
        <begin position="46"/>
        <end position="55"/>
    </location>
</feature>
<keyword evidence="5" id="KW-1185">Reference proteome</keyword>
<feature type="signal peptide" evidence="2">
    <location>
        <begin position="1"/>
        <end position="22"/>
    </location>
</feature>
<dbReference type="Proteomes" id="UP001152561">
    <property type="component" value="Unassembled WGS sequence"/>
</dbReference>
<dbReference type="InterPro" id="IPR036691">
    <property type="entry name" value="Endo/exonu/phosph_ase_sf"/>
</dbReference>
<sequence>MKHSAPSLHLLAAAAFTDATTATTTAAMSAARPFLGGRSLGRGRRNFSDRPSGERSEEDIVTGDSHFNYVRETNQNLRPSPNFRPFWPRAPPPNIHPNQHNYEQLPPPQHNYEQLPPPQPRQPFHHNQQFYRAMPPPAGLYQNQQFNRAAPLPSPSPSPPPPPPLRPQYYRNQQPNRPNFYENQQFTPPLRPQYYRNQQPNRPNFYENQQFNRPNFYENQQFNRPNFYENQQFNRPNFYENQQFNRPNFYENQQFRPRPLPPKTLNFRNWEHARPGPPPHCERFTVLSYNILADYLAIDHQRKLYFHIPQHILDWEWRKRSILSELGWWSADILCFQEVDRFQELEAELKLRGYSGIWKRRTGDPADGCAIFWNASRFKLVHEEFIEFKKFGLRDNVAQICVFESLGQQSKSSPAPSASPGESNKVVICNTHVLFNPRRGEIKLGQVRVLLDKAYGVSKLWDNAPIVICGDFNSTPKSPLYNYIAEERLDLSKVPRDKVSGQESATTNTVKRSSFNASARHQDAINSSQISAASETEVKGNKMALDEQKLDTPEKDSGTGSSACTLSQTQSSVVYDPGNSCTCSESTNDLPREIHVEGTSDEASSLESCQEDEYDKDFESGYNNANPNTTSSSSHKYFEAEVRSRADSYRKKDGQSKVGDFDSENVVSIQRLTIAHCSDVSSPGQFSDSSNAHEVSLLESSESVSSIGKESSPKTSLELKNSYTESCFDVLLDEKMDNLSLNVVSEGKKEDELLGEYREAFLSQLHGEAGSFPSDSNQFQATALEELDDKLKKYDGSLELRPLGEVIADDASDLDSEVADRERFSYDPSAWTPMDIETATGNADCTVMEHNLKLTSAYREVEYFSGTRDSTGEPEVTSYHRLFMGTVDYIWRSEGLQTARVLAPIPKNAMQFVRGFPTKKWGSDHIALTLRVFRG</sequence>
<dbReference type="PANTHER" id="PTHR12121">
    <property type="entry name" value="CARBON CATABOLITE REPRESSOR PROTEIN 4"/>
    <property type="match status" value="1"/>
</dbReference>
<feature type="chain" id="PRO_5040190182" description="Endonuclease/exonuclease/phosphatase domain-containing protein" evidence="2">
    <location>
        <begin position="23"/>
        <end position="935"/>
    </location>
</feature>
<dbReference type="InterPro" id="IPR050410">
    <property type="entry name" value="CCR4/nocturin_mRNA_transcr"/>
</dbReference>
<evidence type="ECO:0000259" key="3">
    <source>
        <dbReference type="Pfam" id="PF03372"/>
    </source>
</evidence>
<organism evidence="4 5">
    <name type="scientific">Anisodus acutangulus</name>
    <dbReference type="NCBI Taxonomy" id="402998"/>
    <lineage>
        <taxon>Eukaryota</taxon>
        <taxon>Viridiplantae</taxon>
        <taxon>Streptophyta</taxon>
        <taxon>Embryophyta</taxon>
        <taxon>Tracheophyta</taxon>
        <taxon>Spermatophyta</taxon>
        <taxon>Magnoliopsida</taxon>
        <taxon>eudicotyledons</taxon>
        <taxon>Gunneridae</taxon>
        <taxon>Pentapetalae</taxon>
        <taxon>asterids</taxon>
        <taxon>lamiids</taxon>
        <taxon>Solanales</taxon>
        <taxon>Solanaceae</taxon>
        <taxon>Solanoideae</taxon>
        <taxon>Hyoscyameae</taxon>
        <taxon>Anisodus</taxon>
    </lineage>
</organism>
<accession>A0A9Q1LBR5</accession>
<feature type="compositionally biased region" description="Polar residues" evidence="1">
    <location>
        <begin position="501"/>
        <end position="534"/>
    </location>
</feature>
<gene>
    <name evidence="4" type="ORF">K7X08_026752</name>
</gene>
<dbReference type="GO" id="GO:0000175">
    <property type="term" value="F:3'-5'-RNA exonuclease activity"/>
    <property type="evidence" value="ECO:0007669"/>
    <property type="project" value="TreeGrafter"/>
</dbReference>
<reference evidence="5" key="1">
    <citation type="journal article" date="2023" name="Proc. Natl. Acad. Sci. U.S.A.">
        <title>Genomic and structural basis for evolution of tropane alkaloid biosynthesis.</title>
        <authorList>
            <person name="Wanga Y.-J."/>
            <person name="Taina T."/>
            <person name="Yua J.-Y."/>
            <person name="Lia J."/>
            <person name="Xua B."/>
            <person name="Chenc J."/>
            <person name="D'Auriad J.C."/>
            <person name="Huanga J.-P."/>
            <person name="Huanga S.-X."/>
        </authorList>
    </citation>
    <scope>NUCLEOTIDE SEQUENCE [LARGE SCALE GENOMIC DNA]</scope>
    <source>
        <strain evidence="5">cv. KIB-2019</strain>
    </source>
</reference>
<evidence type="ECO:0000256" key="2">
    <source>
        <dbReference type="SAM" id="SignalP"/>
    </source>
</evidence>
<feature type="region of interest" description="Disordered" evidence="1">
    <location>
        <begin position="75"/>
        <end position="125"/>
    </location>
</feature>
<evidence type="ECO:0000256" key="1">
    <source>
        <dbReference type="SAM" id="MobiDB-lite"/>
    </source>
</evidence>
<dbReference type="AlphaFoldDB" id="A0A9Q1LBR5"/>
<evidence type="ECO:0000313" key="4">
    <source>
        <dbReference type="EMBL" id="KAJ8531318.1"/>
    </source>
</evidence>
<feature type="region of interest" description="Disordered" evidence="1">
    <location>
        <begin position="35"/>
        <end position="59"/>
    </location>
</feature>
<feature type="compositionally biased region" description="Pro residues" evidence="1">
    <location>
        <begin position="105"/>
        <end position="121"/>
    </location>
</feature>
<protein>
    <recommendedName>
        <fullName evidence="3">Endonuclease/exonuclease/phosphatase domain-containing protein</fullName>
    </recommendedName>
</protein>
<dbReference type="PANTHER" id="PTHR12121:SF85">
    <property type="entry name" value="CARBON CATABOLITE REPRESSOR PROTEIN 4 HOMOLOG 6"/>
    <property type="match status" value="1"/>
</dbReference>
<dbReference type="OrthoDB" id="428734at2759"/>
<keyword evidence="2" id="KW-0732">Signal</keyword>
<name>A0A9Q1LBR5_9SOLA</name>
<dbReference type="InterPro" id="IPR005135">
    <property type="entry name" value="Endo/exonuclease/phosphatase"/>
</dbReference>
<proteinExistence type="predicted"/>
<dbReference type="Pfam" id="PF03372">
    <property type="entry name" value="Exo_endo_phos"/>
    <property type="match status" value="1"/>
</dbReference>
<feature type="compositionally biased region" description="Pro residues" evidence="1">
    <location>
        <begin position="152"/>
        <end position="166"/>
    </location>
</feature>
<feature type="region of interest" description="Disordered" evidence="1">
    <location>
        <begin position="148"/>
        <end position="209"/>
    </location>
</feature>
<dbReference type="Gene3D" id="3.60.10.10">
    <property type="entry name" value="Endonuclease/exonuclease/phosphatase"/>
    <property type="match status" value="2"/>
</dbReference>
<dbReference type="SUPFAM" id="SSF56219">
    <property type="entry name" value="DNase I-like"/>
    <property type="match status" value="1"/>
</dbReference>